<protein>
    <submittedName>
        <fullName evidence="2">Uncharacterized protein</fullName>
    </submittedName>
</protein>
<dbReference type="EMBL" id="JAAAUY010000432">
    <property type="protein sequence ID" value="KAF9329972.1"/>
    <property type="molecule type" value="Genomic_DNA"/>
</dbReference>
<gene>
    <name evidence="2" type="ORF">BG006_007029</name>
</gene>
<feature type="compositionally biased region" description="Polar residues" evidence="1">
    <location>
        <begin position="142"/>
        <end position="163"/>
    </location>
</feature>
<feature type="compositionally biased region" description="Polar residues" evidence="1">
    <location>
        <begin position="62"/>
        <end position="88"/>
    </location>
</feature>
<accession>A0A9P5SKT3</accession>
<feature type="region of interest" description="Disordered" evidence="1">
    <location>
        <begin position="62"/>
        <end position="163"/>
    </location>
</feature>
<sequence>MGNQFEKLSRCNCIPSAHIHDDRDFSITRPAHSKRPIPSANNTYDAKDASIALVVPYRPSNPSANTHDVKCLSTTQVAPSKRNIQSAHSYEDKDPSTMRTVYPASSIPPFGTQNDEEHTPPQAVSPKRPLSLASTHEDEGLSRTQVAHSQHSIPSFNPQEDRSLLTTQVAASKRLLSSANTHEDKTSPPTWMLPIKLDSNVFHEFSPSFQEVLANIPSEVCTETGETHVLWSDIQRAFEGVDHLVDKMGCRVLFVVDSKGELCRPLCIKYHKGYQVIHQATINTTLCEHNNRCNAVYAAPPKQESPFGRRFENCLDLYEQVRHMIKQDRDIFRQAAVNARYYHWLLMEEIQRMDAAKVYVQAKDKHRAQILEQLRECGEQDLDWDYLRTCSDSLVNTHIVYDSPSPRLFIVLPEDLDSWDDLDSSTHIFRLYFLCETKNIGGDYCGIPQHTHIADHEGYRLKKPHHFLQQYGDYLLRMLDMVKRGYSDENINIPCLGSYQILWNNDPTIFGSRHPKDTPKLLIDNKTLRPLVDMTIAYLQELSPPKMPSGLELPPEYIAWLKTYLDVQNGHNMEGNLRRCVEQSQDVHWKCRAHALQTVHREMLDGLERFVRSHQGHIDMHQTTLSVRLKSIAQADRFCTLLLHTKLIFNVSVNLCWNVTRLEVEKFCQNLNKTKTVCLEIDGITLDIHPKDYVQHMTNLFATSIIPKTDFQIITLLNYPRSRVKSIYTGGCSLTTSLSRPVPEWMMYGWTDLRRDLIDFRVMISLAHVASSCKSEIRGLEKTLRTFGYADFGQVKIHEEHWEAICDLNTHSVDDMHLFNTGYNAGLVDKGILRRLTVDITDPEFDSELDNIVYANAGLQELAVSLLGNDEVGQVAEQISRTWKSVYSTLHLTLFERTMDQRARNYVEVEFAGKRLSPAMPDAHKSPLAEDCSSSNLQRQDQDFPLNIDVLQWACDHVSEFRSDISAFVLRMASFRHPTVLTSLILDVSSLSSTGVLHVQNIFRQSSLDHLTVMCTHFDPSLLESITQTLHAVQWPTLKSFMLFGDHINDWLALWSTHETQLTLIDPFMPPRLLRVHVQGSGSVQHQLSHMSILFLHQLIDASPLAELYFQNVLLLDKRDWALIVESIDWLLLETLGLCPGSTRQLQDAGEAWEMFQAKFEMAE</sequence>
<name>A0A9P5SKT3_9FUNG</name>
<organism evidence="2 3">
    <name type="scientific">Podila minutissima</name>
    <dbReference type="NCBI Taxonomy" id="64525"/>
    <lineage>
        <taxon>Eukaryota</taxon>
        <taxon>Fungi</taxon>
        <taxon>Fungi incertae sedis</taxon>
        <taxon>Mucoromycota</taxon>
        <taxon>Mortierellomycotina</taxon>
        <taxon>Mortierellomycetes</taxon>
        <taxon>Mortierellales</taxon>
        <taxon>Mortierellaceae</taxon>
        <taxon>Podila</taxon>
    </lineage>
</organism>
<reference evidence="2" key="1">
    <citation type="journal article" date="2020" name="Fungal Divers.">
        <title>Resolving the Mortierellaceae phylogeny through synthesis of multi-gene phylogenetics and phylogenomics.</title>
        <authorList>
            <person name="Vandepol N."/>
            <person name="Liber J."/>
            <person name="Desiro A."/>
            <person name="Na H."/>
            <person name="Kennedy M."/>
            <person name="Barry K."/>
            <person name="Grigoriev I.V."/>
            <person name="Miller A.N."/>
            <person name="O'Donnell K."/>
            <person name="Stajich J.E."/>
            <person name="Bonito G."/>
        </authorList>
    </citation>
    <scope>NUCLEOTIDE SEQUENCE</scope>
    <source>
        <strain evidence="2">NVP1</strain>
    </source>
</reference>
<evidence type="ECO:0000256" key="1">
    <source>
        <dbReference type="SAM" id="MobiDB-lite"/>
    </source>
</evidence>
<dbReference type="Proteomes" id="UP000696485">
    <property type="component" value="Unassembled WGS sequence"/>
</dbReference>
<evidence type="ECO:0000313" key="3">
    <source>
        <dbReference type="Proteomes" id="UP000696485"/>
    </source>
</evidence>
<keyword evidence="3" id="KW-1185">Reference proteome</keyword>
<proteinExistence type="predicted"/>
<evidence type="ECO:0000313" key="2">
    <source>
        <dbReference type="EMBL" id="KAF9329972.1"/>
    </source>
</evidence>
<comment type="caution">
    <text evidence="2">The sequence shown here is derived from an EMBL/GenBank/DDBJ whole genome shotgun (WGS) entry which is preliminary data.</text>
</comment>
<dbReference type="AlphaFoldDB" id="A0A9P5SKT3"/>